<evidence type="ECO:0000313" key="3">
    <source>
        <dbReference type="Proteomes" id="UP000775213"/>
    </source>
</evidence>
<dbReference type="AlphaFoldDB" id="A0AAV7HJX2"/>
<comment type="caution">
    <text evidence="2">The sequence shown here is derived from an EMBL/GenBank/DDBJ whole genome shotgun (WGS) entry which is preliminary data.</text>
</comment>
<name>A0AAV7HJX2_DENCH</name>
<dbReference type="Proteomes" id="UP000775213">
    <property type="component" value="Unassembled WGS sequence"/>
</dbReference>
<evidence type="ECO:0008006" key="4">
    <source>
        <dbReference type="Google" id="ProtNLM"/>
    </source>
</evidence>
<accession>A0AAV7HJX2</accession>
<keyword evidence="3" id="KW-1185">Reference proteome</keyword>
<gene>
    <name evidence="2" type="ORF">IEQ34_002459</name>
</gene>
<evidence type="ECO:0000313" key="2">
    <source>
        <dbReference type="EMBL" id="KAH0469227.1"/>
    </source>
</evidence>
<proteinExistence type="predicted"/>
<sequence>MLLSKRWRYLYLFIVRLFLQCYVCKNPFSLYHLMQQSPTRGPVCKETSASMPRPAVAGDGGGDDHRPNPRAPTLKQRNLSYL</sequence>
<organism evidence="2 3">
    <name type="scientific">Dendrobium chrysotoxum</name>
    <name type="common">Orchid</name>
    <dbReference type="NCBI Taxonomy" id="161865"/>
    <lineage>
        <taxon>Eukaryota</taxon>
        <taxon>Viridiplantae</taxon>
        <taxon>Streptophyta</taxon>
        <taxon>Embryophyta</taxon>
        <taxon>Tracheophyta</taxon>
        <taxon>Spermatophyta</taxon>
        <taxon>Magnoliopsida</taxon>
        <taxon>Liliopsida</taxon>
        <taxon>Asparagales</taxon>
        <taxon>Orchidaceae</taxon>
        <taxon>Epidendroideae</taxon>
        <taxon>Malaxideae</taxon>
        <taxon>Dendrobiinae</taxon>
        <taxon>Dendrobium</taxon>
    </lineage>
</organism>
<protein>
    <recommendedName>
        <fullName evidence="4">Secreted protein</fullName>
    </recommendedName>
</protein>
<reference evidence="2 3" key="1">
    <citation type="journal article" date="2021" name="Hortic Res">
        <title>Chromosome-scale assembly of the Dendrobium chrysotoxum genome enhances the understanding of orchid evolution.</title>
        <authorList>
            <person name="Zhang Y."/>
            <person name="Zhang G.Q."/>
            <person name="Zhang D."/>
            <person name="Liu X.D."/>
            <person name="Xu X.Y."/>
            <person name="Sun W.H."/>
            <person name="Yu X."/>
            <person name="Zhu X."/>
            <person name="Wang Z.W."/>
            <person name="Zhao X."/>
            <person name="Zhong W.Y."/>
            <person name="Chen H."/>
            <person name="Yin W.L."/>
            <person name="Huang T."/>
            <person name="Niu S.C."/>
            <person name="Liu Z.J."/>
        </authorList>
    </citation>
    <scope>NUCLEOTIDE SEQUENCE [LARGE SCALE GENOMIC DNA]</scope>
    <source>
        <strain evidence="2">Lindl</strain>
    </source>
</reference>
<feature type="region of interest" description="Disordered" evidence="1">
    <location>
        <begin position="38"/>
        <end position="82"/>
    </location>
</feature>
<dbReference type="EMBL" id="JAGFBR010000003">
    <property type="protein sequence ID" value="KAH0469227.1"/>
    <property type="molecule type" value="Genomic_DNA"/>
</dbReference>
<evidence type="ECO:0000256" key="1">
    <source>
        <dbReference type="SAM" id="MobiDB-lite"/>
    </source>
</evidence>